<protein>
    <submittedName>
        <fullName evidence="1">Uncharacterized protein</fullName>
    </submittedName>
</protein>
<accession>A0A2Z3GQB0</accession>
<dbReference type="Proteomes" id="UP000245999">
    <property type="component" value="Chromosome"/>
</dbReference>
<proteinExistence type="predicted"/>
<dbReference type="EMBL" id="CP029145">
    <property type="protein sequence ID" value="AWM33476.1"/>
    <property type="molecule type" value="Genomic_DNA"/>
</dbReference>
<evidence type="ECO:0000313" key="1">
    <source>
        <dbReference type="EMBL" id="AWM33476.1"/>
    </source>
</evidence>
<keyword evidence="2" id="KW-1185">Reference proteome</keyword>
<dbReference type="RefSeq" id="WP_109656553.1">
    <property type="nucleotide sequence ID" value="NZ_CP029145.1"/>
</dbReference>
<reference evidence="2" key="1">
    <citation type="submission" date="2018-04" db="EMBL/GenBank/DDBJ databases">
        <title>Complete genome of Antarctic heterotrophic bacterium Hymenobacter nivis.</title>
        <authorList>
            <person name="Terashima M."/>
        </authorList>
    </citation>
    <scope>NUCLEOTIDE SEQUENCE [LARGE SCALE GENOMIC DNA]</scope>
    <source>
        <strain evidence="2">NBRC 111535</strain>
    </source>
</reference>
<organism evidence="1 2">
    <name type="scientific">Hymenobacter nivis</name>
    <dbReference type="NCBI Taxonomy" id="1850093"/>
    <lineage>
        <taxon>Bacteria</taxon>
        <taxon>Pseudomonadati</taxon>
        <taxon>Bacteroidota</taxon>
        <taxon>Cytophagia</taxon>
        <taxon>Cytophagales</taxon>
        <taxon>Hymenobacteraceae</taxon>
        <taxon>Hymenobacter</taxon>
    </lineage>
</organism>
<dbReference type="KEGG" id="hnv:DDQ68_12180"/>
<dbReference type="OrthoDB" id="880906at2"/>
<gene>
    <name evidence="1" type="ORF">DDQ68_12180</name>
</gene>
<name>A0A2Z3GQB0_9BACT</name>
<sequence length="148" mass="16749">MTFFSPAKKMESQAYYQQFERNVRIILDALAAGLDLRATALETSLPIEVYVLCEVLNQGAGEQFRLATEGVARLGEFEQQFMQQEGPALAAVRHILADKRALMATPEGRVLTKEMLIRRLEFFNEAARQVNVMRTQHMLGSPRQYAGQ</sequence>
<evidence type="ECO:0000313" key="2">
    <source>
        <dbReference type="Proteomes" id="UP000245999"/>
    </source>
</evidence>
<dbReference type="AlphaFoldDB" id="A0A2Z3GQB0"/>